<evidence type="ECO:0000313" key="2">
    <source>
        <dbReference type="EMBL" id="MBD2771208.1"/>
    </source>
</evidence>
<protein>
    <submittedName>
        <fullName evidence="2">Uncharacterized protein</fullName>
    </submittedName>
</protein>
<sequence>MAKQELSKDDRLVVRIDKQTKDEFMARVDAEGKNASEIVLAWVREYLAQEPKRIPDITQMYADLEHLKSKIAVLEDEVTKKSAA</sequence>
<keyword evidence="1" id="KW-0175">Coiled coil</keyword>
<reference evidence="2" key="1">
    <citation type="submission" date="2020-09" db="EMBL/GenBank/DDBJ databases">
        <title>Iningainema tapete sp. nov. (Scytonemataceae, Cyanobacteria) from greenhouses in central Florida (USA) produces two types of nodularin with biosynthetic potential for microcystin-LR and anabaenopeptins.</title>
        <authorList>
            <person name="Berthold D.E."/>
            <person name="Lefler F.W."/>
            <person name="Huang I.-S."/>
            <person name="Abdulla H."/>
            <person name="Zimba P.V."/>
            <person name="Laughinghouse H.D. IV."/>
        </authorList>
    </citation>
    <scope>NUCLEOTIDE SEQUENCE</scope>
    <source>
        <strain evidence="2">BLCCT55</strain>
    </source>
</reference>
<evidence type="ECO:0000256" key="1">
    <source>
        <dbReference type="SAM" id="Coils"/>
    </source>
</evidence>
<organism evidence="2 3">
    <name type="scientific">Iningainema tapete BLCC-T55</name>
    <dbReference type="NCBI Taxonomy" id="2748662"/>
    <lineage>
        <taxon>Bacteria</taxon>
        <taxon>Bacillati</taxon>
        <taxon>Cyanobacteriota</taxon>
        <taxon>Cyanophyceae</taxon>
        <taxon>Nostocales</taxon>
        <taxon>Scytonemataceae</taxon>
        <taxon>Iningainema tapete</taxon>
    </lineage>
</organism>
<dbReference type="EMBL" id="JACXAE010000013">
    <property type="protein sequence ID" value="MBD2771208.1"/>
    <property type="molecule type" value="Genomic_DNA"/>
</dbReference>
<keyword evidence="3" id="KW-1185">Reference proteome</keyword>
<name>A0A8J6XQ16_9CYAN</name>
<feature type="coiled-coil region" evidence="1">
    <location>
        <begin position="57"/>
        <end position="84"/>
    </location>
</feature>
<dbReference type="RefSeq" id="WP_190825497.1">
    <property type="nucleotide sequence ID" value="NZ_CAWPPI010000013.1"/>
</dbReference>
<gene>
    <name evidence="2" type="ORF">ICL16_03470</name>
</gene>
<accession>A0A8J6XQ16</accession>
<evidence type="ECO:0000313" key="3">
    <source>
        <dbReference type="Proteomes" id="UP000629098"/>
    </source>
</evidence>
<dbReference type="AlphaFoldDB" id="A0A8J6XQ16"/>
<comment type="caution">
    <text evidence="2">The sequence shown here is derived from an EMBL/GenBank/DDBJ whole genome shotgun (WGS) entry which is preliminary data.</text>
</comment>
<dbReference type="Proteomes" id="UP000629098">
    <property type="component" value="Unassembled WGS sequence"/>
</dbReference>
<proteinExistence type="predicted"/>